<accession>A0A7J7JW04</accession>
<dbReference type="Proteomes" id="UP000593567">
    <property type="component" value="Unassembled WGS sequence"/>
</dbReference>
<protein>
    <recommendedName>
        <fullName evidence="3">Peptidase A2 domain-containing protein</fullName>
    </recommendedName>
</protein>
<dbReference type="SUPFAM" id="SSF50630">
    <property type="entry name" value="Acid proteases"/>
    <property type="match status" value="1"/>
</dbReference>
<evidence type="ECO:0000313" key="1">
    <source>
        <dbReference type="EMBL" id="KAF6030137.1"/>
    </source>
</evidence>
<dbReference type="EMBL" id="VXIV02001749">
    <property type="protein sequence ID" value="KAF6030137.1"/>
    <property type="molecule type" value="Genomic_DNA"/>
</dbReference>
<dbReference type="AlphaFoldDB" id="A0A7J7JW04"/>
<evidence type="ECO:0008006" key="3">
    <source>
        <dbReference type="Google" id="ProtNLM"/>
    </source>
</evidence>
<organism evidence="1 2">
    <name type="scientific">Bugula neritina</name>
    <name type="common">Brown bryozoan</name>
    <name type="synonym">Sertularia neritina</name>
    <dbReference type="NCBI Taxonomy" id="10212"/>
    <lineage>
        <taxon>Eukaryota</taxon>
        <taxon>Metazoa</taxon>
        <taxon>Spiralia</taxon>
        <taxon>Lophotrochozoa</taxon>
        <taxon>Bryozoa</taxon>
        <taxon>Gymnolaemata</taxon>
        <taxon>Cheilostomatida</taxon>
        <taxon>Flustrina</taxon>
        <taxon>Buguloidea</taxon>
        <taxon>Bugulidae</taxon>
        <taxon>Bugula</taxon>
    </lineage>
</organism>
<name>A0A7J7JW04_BUGNE</name>
<gene>
    <name evidence="1" type="ORF">EB796_011556</name>
</gene>
<dbReference type="InterPro" id="IPR021109">
    <property type="entry name" value="Peptidase_aspartic_dom_sf"/>
</dbReference>
<proteinExistence type="predicted"/>
<sequence length="163" mass="18072">MLIIGSQEFLLRLFMINILRTNVSNVGKAITKIRDVQLMELDVQNAINSTTGPECSKLQQTQRIKFKLDTGASLSVCGPLHVSRELISTNTILYGPGQTLLTCLGTIKCQITSKNERINGDLYVIQDQTTPLLSRSACEKLNLISVDPSQCQIENVCVDEKLF</sequence>
<dbReference type="Gene3D" id="2.40.70.10">
    <property type="entry name" value="Acid Proteases"/>
    <property type="match status" value="1"/>
</dbReference>
<dbReference type="OrthoDB" id="5982143at2759"/>
<evidence type="ECO:0000313" key="2">
    <source>
        <dbReference type="Proteomes" id="UP000593567"/>
    </source>
</evidence>
<keyword evidence="2" id="KW-1185">Reference proteome</keyword>
<reference evidence="1" key="1">
    <citation type="submission" date="2020-06" db="EMBL/GenBank/DDBJ databases">
        <title>Draft genome of Bugula neritina, a colonial animal packing powerful symbionts and potential medicines.</title>
        <authorList>
            <person name="Rayko M."/>
        </authorList>
    </citation>
    <scope>NUCLEOTIDE SEQUENCE [LARGE SCALE GENOMIC DNA]</scope>
    <source>
        <strain evidence="1">Kwan_BN1</strain>
    </source>
</reference>
<comment type="caution">
    <text evidence="1">The sequence shown here is derived from an EMBL/GenBank/DDBJ whole genome shotgun (WGS) entry which is preliminary data.</text>
</comment>